<keyword evidence="7 9" id="KW-0443">Lipid metabolism</keyword>
<evidence type="ECO:0000259" key="10">
    <source>
        <dbReference type="Pfam" id="PF01764"/>
    </source>
</evidence>
<protein>
    <recommendedName>
        <fullName evidence="9">Phospholipase A1</fullName>
        <ecNumber evidence="9">3.1.1.-</ecNumber>
    </recommendedName>
</protein>
<evidence type="ECO:0000256" key="9">
    <source>
        <dbReference type="RuleBase" id="RU367093"/>
    </source>
</evidence>
<comment type="similarity">
    <text evidence="2 9">Belongs to the AB hydrolase superfamily. Lipase family.</text>
</comment>
<dbReference type="NCBIfam" id="TIGR00756">
    <property type="entry name" value="PPR"/>
    <property type="match status" value="4"/>
</dbReference>
<dbReference type="AlphaFoldDB" id="A0A6G1E5K0"/>
<evidence type="ECO:0000256" key="3">
    <source>
        <dbReference type="ARBA" id="ARBA00022737"/>
    </source>
</evidence>
<dbReference type="Gene3D" id="1.25.40.10">
    <property type="entry name" value="Tetratricopeptide repeat domain"/>
    <property type="match status" value="3"/>
</dbReference>
<evidence type="ECO:0000256" key="7">
    <source>
        <dbReference type="ARBA" id="ARBA00023098"/>
    </source>
</evidence>
<evidence type="ECO:0000256" key="5">
    <source>
        <dbReference type="ARBA" id="ARBA00022946"/>
    </source>
</evidence>
<dbReference type="InterPro" id="IPR002885">
    <property type="entry name" value="PPR_rpt"/>
</dbReference>
<dbReference type="PANTHER" id="PTHR31828">
    <property type="entry name" value="PHOSPHOLIPASE A1-IIGAMMA"/>
    <property type="match status" value="1"/>
</dbReference>
<dbReference type="GO" id="GO:0016042">
    <property type="term" value="P:lipid catabolic process"/>
    <property type="evidence" value="ECO:0007669"/>
    <property type="project" value="UniProtKB-UniRule"/>
</dbReference>
<dbReference type="InterPro" id="IPR046848">
    <property type="entry name" value="E_motif"/>
</dbReference>
<dbReference type="PANTHER" id="PTHR31828:SF6">
    <property type="entry name" value="PHOSPHOLIPASE A1-II 1"/>
    <property type="match status" value="1"/>
</dbReference>
<dbReference type="Pfam" id="PF20431">
    <property type="entry name" value="E_motif"/>
    <property type="match status" value="1"/>
</dbReference>
<gene>
    <name evidence="11" type="ORF">E2562_032742</name>
</gene>
<dbReference type="FunFam" id="1.25.40.10:FF:000517">
    <property type="entry name" value="Pentatricopeptide repeat-containing protein At1g50270"/>
    <property type="match status" value="1"/>
</dbReference>
<dbReference type="FunFam" id="3.40.50.1820:FF:000065">
    <property type="entry name" value="Phospholipase A1-II 3"/>
    <property type="match status" value="1"/>
</dbReference>
<dbReference type="FunFam" id="1.25.40.10:FF:000407">
    <property type="entry name" value="Putative pentatricopeptide repeat-containing protein"/>
    <property type="match status" value="1"/>
</dbReference>
<dbReference type="EC" id="3.1.1.-" evidence="9"/>
<comment type="caution">
    <text evidence="11">The sequence shown here is derived from an EMBL/GenBank/DDBJ whole genome shotgun (WGS) entry which is preliminary data.</text>
</comment>
<dbReference type="Pfam" id="PF13812">
    <property type="entry name" value="PPR_3"/>
    <property type="match status" value="1"/>
</dbReference>
<dbReference type="CDD" id="cd00519">
    <property type="entry name" value="Lipase_3"/>
    <property type="match status" value="1"/>
</dbReference>
<evidence type="ECO:0000313" key="12">
    <source>
        <dbReference type="Proteomes" id="UP000479710"/>
    </source>
</evidence>
<accession>A0A6G1E5K0</accession>
<keyword evidence="4 9" id="KW-0378">Hydrolase</keyword>
<proteinExistence type="inferred from homology"/>
<dbReference type="InterPro" id="IPR033556">
    <property type="entry name" value="PLA"/>
</dbReference>
<name>A0A6G1E5K0_9ORYZ</name>
<dbReference type="InterPro" id="IPR029058">
    <property type="entry name" value="AB_hydrolase_fold"/>
</dbReference>
<dbReference type="Pfam" id="PF01535">
    <property type="entry name" value="PPR"/>
    <property type="match status" value="4"/>
</dbReference>
<keyword evidence="6 9" id="KW-0442">Lipid degradation</keyword>
<evidence type="ECO:0000313" key="11">
    <source>
        <dbReference type="EMBL" id="KAF0920050.1"/>
    </source>
</evidence>
<comment type="function">
    <text evidence="1 9">Acylhydrolase that catalyzes the hydrolysis of phospholipids at the sn-1 position.</text>
</comment>
<organism evidence="11 12">
    <name type="scientific">Oryza meyeriana var. granulata</name>
    <dbReference type="NCBI Taxonomy" id="110450"/>
    <lineage>
        <taxon>Eukaryota</taxon>
        <taxon>Viridiplantae</taxon>
        <taxon>Streptophyta</taxon>
        <taxon>Embryophyta</taxon>
        <taxon>Tracheophyta</taxon>
        <taxon>Spermatophyta</taxon>
        <taxon>Magnoliopsida</taxon>
        <taxon>Liliopsida</taxon>
        <taxon>Poales</taxon>
        <taxon>Poaceae</taxon>
        <taxon>BOP clade</taxon>
        <taxon>Oryzoideae</taxon>
        <taxon>Oryzeae</taxon>
        <taxon>Oryzinae</taxon>
        <taxon>Oryza</taxon>
        <taxon>Oryza meyeriana</taxon>
    </lineage>
</organism>
<dbReference type="EMBL" id="SPHZ02000005">
    <property type="protein sequence ID" value="KAF0920050.1"/>
    <property type="molecule type" value="Genomic_DNA"/>
</dbReference>
<dbReference type="GO" id="GO:0005737">
    <property type="term" value="C:cytoplasm"/>
    <property type="evidence" value="ECO:0007669"/>
    <property type="project" value="UniProtKB-ARBA"/>
</dbReference>
<evidence type="ECO:0000256" key="4">
    <source>
        <dbReference type="ARBA" id="ARBA00022801"/>
    </source>
</evidence>
<dbReference type="InterPro" id="IPR011990">
    <property type="entry name" value="TPR-like_helical_dom_sf"/>
</dbReference>
<evidence type="ECO:0000256" key="6">
    <source>
        <dbReference type="ARBA" id="ARBA00022963"/>
    </source>
</evidence>
<dbReference type="SUPFAM" id="SSF53474">
    <property type="entry name" value="alpha/beta-Hydrolases"/>
    <property type="match status" value="1"/>
</dbReference>
<evidence type="ECO:0000256" key="1">
    <source>
        <dbReference type="ARBA" id="ARBA00003523"/>
    </source>
</evidence>
<evidence type="ECO:0000256" key="2">
    <source>
        <dbReference type="ARBA" id="ARBA00010701"/>
    </source>
</evidence>
<reference evidence="11 12" key="1">
    <citation type="submission" date="2019-11" db="EMBL/GenBank/DDBJ databases">
        <title>Whole genome sequence of Oryza granulata.</title>
        <authorList>
            <person name="Li W."/>
        </authorList>
    </citation>
    <scope>NUCLEOTIDE SEQUENCE [LARGE SCALE GENOMIC DNA]</scope>
    <source>
        <strain evidence="12">cv. Menghai</strain>
        <tissue evidence="11">Leaf</tissue>
    </source>
</reference>
<dbReference type="GO" id="GO:0008970">
    <property type="term" value="F:phospholipase A1 activity"/>
    <property type="evidence" value="ECO:0007669"/>
    <property type="project" value="UniProtKB-UniRule"/>
</dbReference>
<evidence type="ECO:0000256" key="8">
    <source>
        <dbReference type="PROSITE-ProRule" id="PRU00708"/>
    </source>
</evidence>
<feature type="repeat" description="PPR" evidence="8">
    <location>
        <begin position="160"/>
        <end position="194"/>
    </location>
</feature>
<dbReference type="Gene3D" id="3.40.50.1820">
    <property type="entry name" value="alpha/beta hydrolase"/>
    <property type="match status" value="1"/>
</dbReference>
<keyword evidence="5" id="KW-0809">Transit peptide</keyword>
<feature type="repeat" description="PPR" evidence="8">
    <location>
        <begin position="86"/>
        <end position="120"/>
    </location>
</feature>
<feature type="domain" description="Fungal lipase-type" evidence="10">
    <location>
        <begin position="682"/>
        <end position="835"/>
    </location>
</feature>
<dbReference type="Proteomes" id="UP000479710">
    <property type="component" value="Unassembled WGS sequence"/>
</dbReference>
<sequence>MPPPLPPAAAPPACARSLADLLVALSTARALPKGQQLHGHLLKAGHLPATASSHALIAHHLLTFYARCALPGLSLRAFLDLPAPPSPAAWSSLISSFAQNGLPAAAFDVFRRMLAAGVPATDRNIPSAAKAVAATEDSSRPPLAPHALHGLSAKTPFAGDVFVGSSVLDMYAKCGHVADARRLFDEMPERNVVSWSALICGYADAGMHSAAMEIFRLALEEAVPVNDFTVSCIVRVCAAATLFELGAQVHARSIKTALSASPFVGSSLVSLYSKCGLVECAYRVFGEAPERNLGIWNAVLIASAQHGHTSAAFQRFMEMQNDGFQPNYITFLCLLTACSHAGLVDEGKRYFSLMKEYSIEPQAEHYAAMVDLLGRVGRISEALNLIESMPMEPPESVWGALLMACRMFKDADTAAIAAKRLFETGSRSSGSHMLLSSTYAAAGRHVDAALARKAMRDAGVRKETGLSWLEAAGEVHTFVSNCRRHPRSNEIYNLLEKVGEKMEAAGYVADTNAVVKDVDKDEKQATALVACKKPDITNQAYMAKMSSLRGLGNIARRWRELNGVSYWKGLLDPLDVDLRNNIINYGEFSQAAYTGLNRERRSRYAGSCLFSRKDFLSRVDVSNPNLYVITKFIYAMCTVSLPDGFMIKSWSKAAWSKQSNWMGFVAVATDEGKEVLGRRDVVVAWRGTIRMVEWMDDLDISLVPASEIVRPGNADDPCVHGGWLSVYTSADPESQYNKQSARYQVLNEIKRLQDVYEHEETSITITGHSLGAALATINATDIVSNGYNKSCPVSAFVFGSPRVGNPDFQKALDSAPDLRLLRIRNSPDVVPNWPKRGYSDAGIELMIDTGESPYLKADGNPLTWHDMECYMHGVAGTQGSNGGFKLEIDRDIALVNKHEDALKNEYAIPSSWWVVQNKGMVKGTDGRWHLADHEDDD</sequence>
<keyword evidence="12" id="KW-1185">Reference proteome</keyword>
<dbReference type="OrthoDB" id="747253at2759"/>
<feature type="repeat" description="PPR" evidence="8">
    <location>
        <begin position="327"/>
        <end position="361"/>
    </location>
</feature>
<feature type="repeat" description="PPR" evidence="8">
    <location>
        <begin position="292"/>
        <end position="326"/>
    </location>
</feature>
<dbReference type="PROSITE" id="PS51375">
    <property type="entry name" value="PPR"/>
    <property type="match status" value="4"/>
</dbReference>
<dbReference type="Pfam" id="PF01764">
    <property type="entry name" value="Lipase_3"/>
    <property type="match status" value="1"/>
</dbReference>
<dbReference type="InterPro" id="IPR002921">
    <property type="entry name" value="Fungal_lipase-type"/>
</dbReference>
<keyword evidence="3" id="KW-0677">Repeat</keyword>